<feature type="region of interest" description="Disordered" evidence="1">
    <location>
        <begin position="195"/>
        <end position="218"/>
    </location>
</feature>
<dbReference type="EMBL" id="LGRX02003919">
    <property type="protein sequence ID" value="KAK3281252.1"/>
    <property type="molecule type" value="Genomic_DNA"/>
</dbReference>
<keyword evidence="3" id="KW-1185">Reference proteome</keyword>
<name>A0AAE0LDN1_9CHLO</name>
<feature type="region of interest" description="Disordered" evidence="1">
    <location>
        <begin position="1"/>
        <end position="28"/>
    </location>
</feature>
<feature type="compositionally biased region" description="Basic and acidic residues" evidence="1">
    <location>
        <begin position="335"/>
        <end position="349"/>
    </location>
</feature>
<dbReference type="AlphaFoldDB" id="A0AAE0LDN1"/>
<protein>
    <submittedName>
        <fullName evidence="2">Uncharacterized protein</fullName>
    </submittedName>
</protein>
<evidence type="ECO:0000313" key="3">
    <source>
        <dbReference type="Proteomes" id="UP001190700"/>
    </source>
</evidence>
<comment type="caution">
    <text evidence="2">The sequence shown here is derived from an EMBL/GenBank/DDBJ whole genome shotgun (WGS) entry which is preliminary data.</text>
</comment>
<organism evidence="2 3">
    <name type="scientific">Cymbomonas tetramitiformis</name>
    <dbReference type="NCBI Taxonomy" id="36881"/>
    <lineage>
        <taxon>Eukaryota</taxon>
        <taxon>Viridiplantae</taxon>
        <taxon>Chlorophyta</taxon>
        <taxon>Pyramimonadophyceae</taxon>
        <taxon>Pyramimonadales</taxon>
        <taxon>Pyramimonadaceae</taxon>
        <taxon>Cymbomonas</taxon>
    </lineage>
</organism>
<evidence type="ECO:0000256" key="1">
    <source>
        <dbReference type="SAM" id="MobiDB-lite"/>
    </source>
</evidence>
<evidence type="ECO:0000313" key="2">
    <source>
        <dbReference type="EMBL" id="KAK3281252.1"/>
    </source>
</evidence>
<gene>
    <name evidence="2" type="ORF">CYMTET_10948</name>
</gene>
<sequence>MDRNATNARKSPRPAPRKPDWFKQNAFPTGTIPINEAYTSIATQGPAVTDLGKSASSAWPTHLTSSKCAPRPENREGFESVGPSFGGSMRREGSMRQEPEVKPVSSGVPAWRAHDLFSGTIHGIGASKEKLSATPLSPWSPVATPSARLPLTSTTWQAAAPPRPAHGVTWDVSQSSQASIAPSGPWDSLLSQMATARQGSRPGRANREATGGFPESSAAGIGAARMDCLGVGSAAAESEGTSGDFPSAGGGMAGSGVGGAEGALEEVRGALALSHIYASPEHLPRASRTSCTAQSLRRECLQITELIQTLYTRLEEELLAGGEGAGPADGISEEQAPRRWEPQAAREELSEGEGLSGGMPIGSQGAKEEVRSSRKMEDFSPLLERVESEVGRILLHGSMGAGSRDGHDGGTRFKVAATMSDRGGRGSPPIQAESQVADSKREERIEWLRKSIADIAGNRM</sequence>
<feature type="compositionally biased region" description="Basic and acidic residues" evidence="1">
    <location>
        <begin position="89"/>
        <end position="101"/>
    </location>
</feature>
<feature type="region of interest" description="Disordered" evidence="1">
    <location>
        <begin position="419"/>
        <end position="438"/>
    </location>
</feature>
<feature type="region of interest" description="Disordered" evidence="1">
    <location>
        <begin position="48"/>
        <end position="107"/>
    </location>
</feature>
<reference evidence="2 3" key="1">
    <citation type="journal article" date="2015" name="Genome Biol. Evol.">
        <title>Comparative Genomics of a Bacterivorous Green Alga Reveals Evolutionary Causalities and Consequences of Phago-Mixotrophic Mode of Nutrition.</title>
        <authorList>
            <person name="Burns J.A."/>
            <person name="Paasch A."/>
            <person name="Narechania A."/>
            <person name="Kim E."/>
        </authorList>
    </citation>
    <scope>NUCLEOTIDE SEQUENCE [LARGE SCALE GENOMIC DNA]</scope>
    <source>
        <strain evidence="2 3">PLY_AMNH</strain>
    </source>
</reference>
<proteinExistence type="predicted"/>
<dbReference type="Proteomes" id="UP001190700">
    <property type="component" value="Unassembled WGS sequence"/>
</dbReference>
<feature type="compositionally biased region" description="Polar residues" evidence="1">
    <location>
        <begin position="54"/>
        <end position="67"/>
    </location>
</feature>
<accession>A0AAE0LDN1</accession>
<feature type="compositionally biased region" description="Basic and acidic residues" evidence="1">
    <location>
        <begin position="366"/>
        <end position="375"/>
    </location>
</feature>
<feature type="region of interest" description="Disordered" evidence="1">
    <location>
        <begin position="321"/>
        <end position="375"/>
    </location>
</feature>